<dbReference type="OrthoDB" id="9825676at2"/>
<evidence type="ECO:0008006" key="4">
    <source>
        <dbReference type="Google" id="ProtNLM"/>
    </source>
</evidence>
<organism evidence="2 3">
    <name type="scientific">Centipeda periodontii DSM 2778</name>
    <dbReference type="NCBI Taxonomy" id="888060"/>
    <lineage>
        <taxon>Bacteria</taxon>
        <taxon>Bacillati</taxon>
        <taxon>Bacillota</taxon>
        <taxon>Negativicutes</taxon>
        <taxon>Selenomonadales</taxon>
        <taxon>Selenomonadaceae</taxon>
        <taxon>Centipeda</taxon>
    </lineage>
</organism>
<feature type="chain" id="PRO_5039023763" description="Lipoprotein" evidence="1">
    <location>
        <begin position="26"/>
        <end position="213"/>
    </location>
</feature>
<proteinExistence type="predicted"/>
<dbReference type="AlphaFoldDB" id="F5RJK4"/>
<keyword evidence="1" id="KW-0732">Signal</keyword>
<comment type="caution">
    <text evidence="2">The sequence shown here is derived from an EMBL/GenBank/DDBJ whole genome shotgun (WGS) entry which is preliminary data.</text>
</comment>
<feature type="signal peptide" evidence="1">
    <location>
        <begin position="1"/>
        <end position="25"/>
    </location>
</feature>
<evidence type="ECO:0000313" key="2">
    <source>
        <dbReference type="EMBL" id="EGK61655.1"/>
    </source>
</evidence>
<dbReference type="HOGENOM" id="CLU_1303080_0_0_9"/>
<dbReference type="STRING" id="888060.HMPREF9081_0439"/>
<name>F5RJK4_9FIRM</name>
<protein>
    <recommendedName>
        <fullName evidence="4">Lipoprotein</fullName>
    </recommendedName>
</protein>
<dbReference type="EMBL" id="AFHQ01000012">
    <property type="protein sequence ID" value="EGK61655.1"/>
    <property type="molecule type" value="Genomic_DNA"/>
</dbReference>
<accession>F5RJK4</accession>
<dbReference type="Proteomes" id="UP000004067">
    <property type="component" value="Unassembled WGS sequence"/>
</dbReference>
<evidence type="ECO:0000256" key="1">
    <source>
        <dbReference type="SAM" id="SignalP"/>
    </source>
</evidence>
<reference evidence="2 3" key="1">
    <citation type="submission" date="2011-04" db="EMBL/GenBank/DDBJ databases">
        <authorList>
            <person name="Muzny D."/>
            <person name="Qin X."/>
            <person name="Deng J."/>
            <person name="Jiang H."/>
            <person name="Liu Y."/>
            <person name="Qu J."/>
            <person name="Song X.-Z."/>
            <person name="Zhang L."/>
            <person name="Thornton R."/>
            <person name="Coyle M."/>
            <person name="Francisco L."/>
            <person name="Jackson L."/>
            <person name="Javaid M."/>
            <person name="Korchina V."/>
            <person name="Kovar C."/>
            <person name="Mata R."/>
            <person name="Mathew T."/>
            <person name="Ngo R."/>
            <person name="Nguyen L."/>
            <person name="Nguyen N."/>
            <person name="Okwuonu G."/>
            <person name="Ongeri F."/>
            <person name="Pham C."/>
            <person name="Simmons D."/>
            <person name="Wilczek-Boney K."/>
            <person name="Hale W."/>
            <person name="Jakkamsetti A."/>
            <person name="Pham P."/>
            <person name="Ruth R."/>
            <person name="San Lucas F."/>
            <person name="Warren J."/>
            <person name="Zhang J."/>
            <person name="Zhao Z."/>
            <person name="Zhou C."/>
            <person name="Zhu D."/>
            <person name="Lee S."/>
            <person name="Bess C."/>
            <person name="Blankenburg K."/>
            <person name="Forbes L."/>
            <person name="Fu Q."/>
            <person name="Gubbala S."/>
            <person name="Hirani K."/>
            <person name="Jayaseelan J.C."/>
            <person name="Lara F."/>
            <person name="Munidasa M."/>
            <person name="Palculict T."/>
            <person name="Patil S."/>
            <person name="Pu L.-L."/>
            <person name="Saada N."/>
            <person name="Tang L."/>
            <person name="Weissenberger G."/>
            <person name="Zhu Y."/>
            <person name="Hemphill L."/>
            <person name="Shang Y."/>
            <person name="Youmans B."/>
            <person name="Ayvaz T."/>
            <person name="Ross M."/>
            <person name="Santibanez J."/>
            <person name="Aqrawi P."/>
            <person name="Gross S."/>
            <person name="Joshi V."/>
            <person name="Fowler G."/>
            <person name="Nazareth L."/>
            <person name="Reid J."/>
            <person name="Worley K."/>
            <person name="Petrosino J."/>
            <person name="Highlander S."/>
            <person name="Gibbs R."/>
        </authorList>
    </citation>
    <scope>NUCLEOTIDE SEQUENCE [LARGE SCALE GENOMIC DNA]</scope>
    <source>
        <strain evidence="2 3">DSM 2778</strain>
    </source>
</reference>
<dbReference type="RefSeq" id="WP_006305271.1">
    <property type="nucleotide sequence ID" value="NZ_GL892076.1"/>
</dbReference>
<dbReference type="eggNOG" id="COG1933">
    <property type="taxonomic scope" value="Bacteria"/>
</dbReference>
<keyword evidence="3" id="KW-1185">Reference proteome</keyword>
<gene>
    <name evidence="2" type="ORF">HMPREF9081_0439</name>
</gene>
<dbReference type="PROSITE" id="PS51257">
    <property type="entry name" value="PROKAR_LIPOPROTEIN"/>
    <property type="match status" value="1"/>
</dbReference>
<sequence>MNLLRPTACLLAVMLVFSLSGCKLPSGLVKAVKKEVAGEVVEQGIRAAAGAATGSKQGASSGSVVPSAGRGSGLARAGGAMVAGGAVAAGTAAISEASGQNRSTQEAVNTLVGYYQNLAAGRTSAAYNTLTWEMQNQLGTYESFSQGYTTTVSNEVSNIRIVSETPAQVVVSYQLDSKDKINGRISQQSFSGRATLLQSDGRWLIGEFDVTLR</sequence>
<evidence type="ECO:0000313" key="3">
    <source>
        <dbReference type="Proteomes" id="UP000004067"/>
    </source>
</evidence>